<gene>
    <name evidence="2" type="ORF">GCM10023082_06500</name>
</gene>
<dbReference type="EMBL" id="BAABEP010000002">
    <property type="protein sequence ID" value="GAA3711391.1"/>
    <property type="molecule type" value="Genomic_DNA"/>
</dbReference>
<evidence type="ECO:0000313" key="2">
    <source>
        <dbReference type="EMBL" id="GAA3711391.1"/>
    </source>
</evidence>
<organism evidence="2 3">
    <name type="scientific">Streptomyces tremellae</name>
    <dbReference type="NCBI Taxonomy" id="1124239"/>
    <lineage>
        <taxon>Bacteria</taxon>
        <taxon>Bacillati</taxon>
        <taxon>Actinomycetota</taxon>
        <taxon>Actinomycetes</taxon>
        <taxon>Kitasatosporales</taxon>
        <taxon>Streptomycetaceae</taxon>
        <taxon>Streptomyces</taxon>
    </lineage>
</organism>
<accession>A0ABP7E2J7</accession>
<protein>
    <submittedName>
        <fullName evidence="2">DUF397 domain-containing protein</fullName>
    </submittedName>
</protein>
<sequence length="80" mass="8584">MTLKKPDPSTLDLSDVDWQVSTFESGGGGNCIRFGRKGEWILISDSHNPDGPPLVFTKKELEAAILGAKDGQFDHLAGLG</sequence>
<evidence type="ECO:0000259" key="1">
    <source>
        <dbReference type="Pfam" id="PF04149"/>
    </source>
</evidence>
<dbReference type="Proteomes" id="UP001499884">
    <property type="component" value="Unassembled WGS sequence"/>
</dbReference>
<evidence type="ECO:0000313" key="3">
    <source>
        <dbReference type="Proteomes" id="UP001499884"/>
    </source>
</evidence>
<feature type="domain" description="DUF397" evidence="1">
    <location>
        <begin position="17"/>
        <end position="69"/>
    </location>
</feature>
<comment type="caution">
    <text evidence="2">The sequence shown here is derived from an EMBL/GenBank/DDBJ whole genome shotgun (WGS) entry which is preliminary data.</text>
</comment>
<dbReference type="RefSeq" id="WP_345640777.1">
    <property type="nucleotide sequence ID" value="NZ_BAABEP010000002.1"/>
</dbReference>
<reference evidence="3" key="1">
    <citation type="journal article" date="2019" name="Int. J. Syst. Evol. Microbiol.">
        <title>The Global Catalogue of Microorganisms (GCM) 10K type strain sequencing project: providing services to taxonomists for standard genome sequencing and annotation.</title>
        <authorList>
            <consortium name="The Broad Institute Genomics Platform"/>
            <consortium name="The Broad Institute Genome Sequencing Center for Infectious Disease"/>
            <person name="Wu L."/>
            <person name="Ma J."/>
        </authorList>
    </citation>
    <scope>NUCLEOTIDE SEQUENCE [LARGE SCALE GENOMIC DNA]</scope>
    <source>
        <strain evidence="3">JCM 30846</strain>
    </source>
</reference>
<name>A0ABP7E2J7_9ACTN</name>
<keyword evidence="3" id="KW-1185">Reference proteome</keyword>
<dbReference type="InterPro" id="IPR007278">
    <property type="entry name" value="DUF397"/>
</dbReference>
<proteinExistence type="predicted"/>
<dbReference type="Pfam" id="PF04149">
    <property type="entry name" value="DUF397"/>
    <property type="match status" value="1"/>
</dbReference>